<feature type="domain" description="Integrase SAM-like N-terminal" evidence="3">
    <location>
        <begin position="10"/>
        <end position="70"/>
    </location>
</feature>
<dbReference type="InterPro" id="IPR004107">
    <property type="entry name" value="Integrase_SAM-like_N"/>
</dbReference>
<dbReference type="GO" id="GO:0003677">
    <property type="term" value="F:DNA binding"/>
    <property type="evidence" value="ECO:0007669"/>
    <property type="project" value="UniProtKB-KW"/>
</dbReference>
<name>A0A7V9W4V4_9GAMM</name>
<evidence type="ECO:0000313" key="6">
    <source>
        <dbReference type="Proteomes" id="UP000518091"/>
    </source>
</evidence>
<dbReference type="Proteomes" id="UP000814353">
    <property type="component" value="Unassembled WGS sequence"/>
</dbReference>
<dbReference type="Pfam" id="PF13495">
    <property type="entry name" value="Phage_int_SAM_4"/>
    <property type="match status" value="1"/>
</dbReference>
<evidence type="ECO:0000256" key="2">
    <source>
        <dbReference type="SAM" id="MobiDB-lite"/>
    </source>
</evidence>
<evidence type="ECO:0000313" key="5">
    <source>
        <dbReference type="EMBL" id="MCG6663737.1"/>
    </source>
</evidence>
<dbReference type="Proteomes" id="UP000518091">
    <property type="component" value="Unassembled WGS sequence"/>
</dbReference>
<evidence type="ECO:0000259" key="3">
    <source>
        <dbReference type="Pfam" id="PF13495"/>
    </source>
</evidence>
<protein>
    <submittedName>
        <fullName evidence="4">Phage integrase N-terminal SAM-like domain-containing protein</fullName>
    </submittedName>
</protein>
<dbReference type="GO" id="GO:0015074">
    <property type="term" value="P:DNA integration"/>
    <property type="evidence" value="ECO:0007669"/>
    <property type="project" value="InterPro"/>
</dbReference>
<keyword evidence="7" id="KW-1185">Reference proteome</keyword>
<evidence type="ECO:0000313" key="7">
    <source>
        <dbReference type="Proteomes" id="UP000814353"/>
    </source>
</evidence>
<dbReference type="EMBL" id="JABFUB010000030">
    <property type="protein sequence ID" value="MCG6663737.1"/>
    <property type="molecule type" value="Genomic_DNA"/>
</dbReference>
<dbReference type="Gene3D" id="1.10.150.130">
    <property type="match status" value="1"/>
</dbReference>
<gene>
    <name evidence="4" type="ORF">H1D44_19175</name>
    <name evidence="5" type="ORF">HOP48_19585</name>
</gene>
<reference evidence="5 7" key="1">
    <citation type="submission" date="2020-05" db="EMBL/GenBank/DDBJ databases">
        <title>Comparative genomic analysis of denitrifying bacteria from Halomonas genus.</title>
        <authorList>
            <person name="Wang L."/>
            <person name="Shao Z."/>
        </authorList>
    </citation>
    <scope>NUCLEOTIDE SEQUENCE [LARGE SCALE GENOMIC DNA]</scope>
    <source>
        <strain evidence="5 7">DSM 17331</strain>
    </source>
</reference>
<dbReference type="InterPro" id="IPR010998">
    <property type="entry name" value="Integrase_recombinase_N"/>
</dbReference>
<accession>A0A7V9W4V4</accession>
<dbReference type="EMBL" id="JACEFT010000040">
    <property type="protein sequence ID" value="MBA2781010.1"/>
    <property type="molecule type" value="Genomic_DNA"/>
</dbReference>
<comment type="caution">
    <text evidence="4">The sequence shown here is derived from an EMBL/GenBank/DDBJ whole genome shotgun (WGS) entry which is preliminary data.</text>
</comment>
<sequence>MDAHYKPQMLMDRVKATMRVRRYSPRTEKTYGYWIRFFIHFHGLRHPASMGCSEVRAFLEHLAVERQMNTSLPETLRLSGTLPPGDTDHRSPWHSKSSSGSCYPKDHGRIKVHSAVDQPPIYVCFHWYMMKSLGPSV</sequence>
<evidence type="ECO:0000256" key="1">
    <source>
        <dbReference type="ARBA" id="ARBA00023125"/>
    </source>
</evidence>
<evidence type="ECO:0000313" key="4">
    <source>
        <dbReference type="EMBL" id="MBA2781010.1"/>
    </source>
</evidence>
<reference evidence="4 6" key="2">
    <citation type="submission" date="2020-07" db="EMBL/GenBank/DDBJ databases">
        <title>Identification of Halomonas strains.</title>
        <authorList>
            <person name="Xiao Z."/>
            <person name="Shen J."/>
        </authorList>
    </citation>
    <scope>NUCLEOTIDE SEQUENCE [LARGE SCALE GENOMIC DNA]</scope>
    <source>
        <strain evidence="4 6">DSM 17331</strain>
    </source>
</reference>
<organism evidence="4 6">
    <name type="scientific">Billgrantia kenyensis</name>
    <dbReference type="NCBI Taxonomy" id="321266"/>
    <lineage>
        <taxon>Bacteria</taxon>
        <taxon>Pseudomonadati</taxon>
        <taxon>Pseudomonadota</taxon>
        <taxon>Gammaproteobacteria</taxon>
        <taxon>Oceanospirillales</taxon>
        <taxon>Halomonadaceae</taxon>
        <taxon>Billgrantia</taxon>
    </lineage>
</organism>
<proteinExistence type="predicted"/>
<keyword evidence="1" id="KW-0238">DNA-binding</keyword>
<feature type="region of interest" description="Disordered" evidence="2">
    <location>
        <begin position="75"/>
        <end position="102"/>
    </location>
</feature>
<dbReference type="RefSeq" id="WP_181516880.1">
    <property type="nucleotide sequence ID" value="NZ_JABFUB010000030.1"/>
</dbReference>
<dbReference type="AlphaFoldDB" id="A0A7V9W4V4"/>